<organism evidence="1 2">
    <name type="scientific">Trifolium pratense</name>
    <name type="common">Red clover</name>
    <dbReference type="NCBI Taxonomy" id="57577"/>
    <lineage>
        <taxon>Eukaryota</taxon>
        <taxon>Viridiplantae</taxon>
        <taxon>Streptophyta</taxon>
        <taxon>Embryophyta</taxon>
        <taxon>Tracheophyta</taxon>
        <taxon>Spermatophyta</taxon>
        <taxon>Magnoliopsida</taxon>
        <taxon>eudicotyledons</taxon>
        <taxon>Gunneridae</taxon>
        <taxon>Pentapetalae</taxon>
        <taxon>rosids</taxon>
        <taxon>fabids</taxon>
        <taxon>Fabales</taxon>
        <taxon>Fabaceae</taxon>
        <taxon>Papilionoideae</taxon>
        <taxon>50 kb inversion clade</taxon>
        <taxon>NPAAA clade</taxon>
        <taxon>Hologalegina</taxon>
        <taxon>IRL clade</taxon>
        <taxon>Trifolieae</taxon>
        <taxon>Trifolium</taxon>
    </lineage>
</organism>
<dbReference type="Proteomes" id="UP001177021">
    <property type="component" value="Unassembled WGS sequence"/>
</dbReference>
<name>A0ACB0M2Y6_TRIPR</name>
<keyword evidence="2" id="KW-1185">Reference proteome</keyword>
<dbReference type="EMBL" id="CASHSV030000716">
    <property type="protein sequence ID" value="CAJ2673802.1"/>
    <property type="molecule type" value="Genomic_DNA"/>
</dbReference>
<evidence type="ECO:0000313" key="1">
    <source>
        <dbReference type="EMBL" id="CAJ2673802.1"/>
    </source>
</evidence>
<gene>
    <name evidence="1" type="ORF">MILVUS5_LOCUS37214</name>
</gene>
<comment type="caution">
    <text evidence="1">The sequence shown here is derived from an EMBL/GenBank/DDBJ whole genome shotgun (WGS) entry which is preliminary data.</text>
</comment>
<evidence type="ECO:0000313" key="2">
    <source>
        <dbReference type="Proteomes" id="UP001177021"/>
    </source>
</evidence>
<proteinExistence type="predicted"/>
<sequence length="163" mass="18497">MELEMVTSSEESDEQVVQDESIETKRSYDCTFCKRGFTNARALGGHMNIHRKERTNYKTKQGTQNSSPFVPIVSSQPSTYYCILESPRNYDMYLQPSKANPSPPSFFQYDFLNTNSQSMMGTNLSLQIGSSHEGNDHVWRGIGKDGEGVDLELRLGHDSYSNY</sequence>
<reference evidence="1" key="1">
    <citation type="submission" date="2023-10" db="EMBL/GenBank/DDBJ databases">
        <authorList>
            <person name="Rodriguez Cubillos JULIANA M."/>
            <person name="De Vega J."/>
        </authorList>
    </citation>
    <scope>NUCLEOTIDE SEQUENCE</scope>
</reference>
<protein>
    <submittedName>
        <fullName evidence="1">Uncharacterized protein</fullName>
    </submittedName>
</protein>
<accession>A0ACB0M2Y6</accession>